<reference evidence="3 4" key="1">
    <citation type="submission" date="2018-05" db="EMBL/GenBank/DDBJ databases">
        <title>Genome sequencing and assembly of the regulated plant pathogen Lachnellula willkommii and related sister species for the development of diagnostic species identification markers.</title>
        <authorList>
            <person name="Giroux E."/>
            <person name="Bilodeau G."/>
        </authorList>
    </citation>
    <scope>NUCLEOTIDE SEQUENCE [LARGE SCALE GENOMIC DNA]</scope>
    <source>
        <strain evidence="3 4">CBS 172.35</strain>
    </source>
</reference>
<feature type="compositionally biased region" description="Basic residues" evidence="1">
    <location>
        <begin position="226"/>
        <end position="235"/>
    </location>
</feature>
<evidence type="ECO:0000256" key="1">
    <source>
        <dbReference type="SAM" id="MobiDB-lite"/>
    </source>
</evidence>
<dbReference type="GO" id="GO:0051315">
    <property type="term" value="P:attachment of mitotic spindle microtubules to kinetochore"/>
    <property type="evidence" value="ECO:0007669"/>
    <property type="project" value="TreeGrafter"/>
</dbReference>
<feature type="domain" description="Monopolin complex subunit Csm1/Pcs1 C-terminal" evidence="2">
    <location>
        <begin position="446"/>
        <end position="534"/>
    </location>
</feature>
<dbReference type="GO" id="GO:0045144">
    <property type="term" value="P:meiotic sister chromatid segregation"/>
    <property type="evidence" value="ECO:0007669"/>
    <property type="project" value="TreeGrafter"/>
</dbReference>
<feature type="region of interest" description="Disordered" evidence="1">
    <location>
        <begin position="1"/>
        <end position="252"/>
    </location>
</feature>
<name>A0A559MBP0_9HELO</name>
<feature type="compositionally biased region" description="Basic and acidic residues" evidence="1">
    <location>
        <begin position="240"/>
        <end position="252"/>
    </location>
</feature>
<comment type="caution">
    <text evidence="3">The sequence shown here is derived from an EMBL/GenBank/DDBJ whole genome shotgun (WGS) entry which is preliminary data.</text>
</comment>
<dbReference type="PANTHER" id="PTHR28006">
    <property type="entry name" value="MONOPOLIN COMPLEX SUBUNIT CSM1"/>
    <property type="match status" value="1"/>
</dbReference>
<dbReference type="PANTHER" id="PTHR28006:SF1">
    <property type="entry name" value="MONOPOLIN COMPLEX SUBUNIT CSM1"/>
    <property type="match status" value="1"/>
</dbReference>
<dbReference type="GO" id="GO:0034506">
    <property type="term" value="C:chromosome, centromeric core domain"/>
    <property type="evidence" value="ECO:0007669"/>
    <property type="project" value="TreeGrafter"/>
</dbReference>
<dbReference type="InterPro" id="IPR040349">
    <property type="entry name" value="Csm1/Pcs1"/>
</dbReference>
<feature type="compositionally biased region" description="Basic and acidic residues" evidence="1">
    <location>
        <begin position="363"/>
        <end position="378"/>
    </location>
</feature>
<dbReference type="AlphaFoldDB" id="A0A559MBP0"/>
<dbReference type="InterPro" id="IPR020981">
    <property type="entry name" value="Csm1/Pcs1_C"/>
</dbReference>
<feature type="compositionally biased region" description="Acidic residues" evidence="1">
    <location>
        <begin position="97"/>
        <end position="117"/>
    </location>
</feature>
<feature type="compositionally biased region" description="Acidic residues" evidence="1">
    <location>
        <begin position="197"/>
        <end position="207"/>
    </location>
</feature>
<proteinExistence type="predicted"/>
<sequence length="553" mass="60970">MSKAKSKHATLSGLIDSDSENDFIAQDAMPTPDSAAENKTVAKKARGRPKAAPAKVTKTKAPARRISGRLNAKAPAKAPTKGKRQALADRTNQQNAEDTEEVDEFAQEDEVMQDAEVENTAVAVKQTKPKATQKKAAMGRPKTAKEVSSTDYSIEASEVPKPEPKKAGRKKGPAKKEIAPEPSLEKVIPESQAPVMDIDDDADEEIEQTITKSAPNVRSRSDSRARHPSVQRRRAGSASDTERDRGDPILRRKLGEMTKKYENLHIKYQDLKEIGLKESERNFERLKKRSDEKTKISNNLVASLKADLEKQSTFGKDSKSLKKKLDTQSDEITFLKTQITQLNTSLAEVKLECKTVSAEKKTLTTENKHLSSENKKLSTENSKLSTEVKSMTAENKTLCAKLAANRTVAASVESANTRVTGSAVKPNGGIRLMGTVEAAQVAQAAQLKEDLYSDFTGLIIRGVKRETERIYLIAFKLAVMVVTLHFKLAAANEKTADSYEDAQCNYVPQLDPSRDKDLMDLLPDYLVDEITFPRPQAAKFYARVVKALTEKPS</sequence>
<dbReference type="Proteomes" id="UP000315522">
    <property type="component" value="Unassembled WGS sequence"/>
</dbReference>
<protein>
    <recommendedName>
        <fullName evidence="2">Monopolin complex subunit Csm1/Pcs1 C-terminal domain-containing protein</fullName>
    </recommendedName>
</protein>
<evidence type="ECO:0000259" key="2">
    <source>
        <dbReference type="Pfam" id="PF12539"/>
    </source>
</evidence>
<dbReference type="InterPro" id="IPR038608">
    <property type="entry name" value="Csm1/Pcs1_C_sf"/>
</dbReference>
<dbReference type="GO" id="GO:0033551">
    <property type="term" value="C:monopolin complex"/>
    <property type="evidence" value="ECO:0007669"/>
    <property type="project" value="InterPro"/>
</dbReference>
<dbReference type="CDD" id="cd23787">
    <property type="entry name" value="RWD_CSM1"/>
    <property type="match status" value="1"/>
</dbReference>
<dbReference type="GO" id="GO:1990644">
    <property type="term" value="F:microtubule site clamp"/>
    <property type="evidence" value="ECO:0007669"/>
    <property type="project" value="TreeGrafter"/>
</dbReference>
<gene>
    <name evidence="3" type="ORF">LAWI1_G003109</name>
</gene>
<feature type="compositionally biased region" description="Polar residues" evidence="1">
    <location>
        <begin position="208"/>
        <end position="218"/>
    </location>
</feature>
<evidence type="ECO:0000313" key="3">
    <source>
        <dbReference type="EMBL" id="TVY90387.1"/>
    </source>
</evidence>
<dbReference type="EMBL" id="QGML01000884">
    <property type="protein sequence ID" value="TVY90387.1"/>
    <property type="molecule type" value="Genomic_DNA"/>
</dbReference>
<dbReference type="GO" id="GO:0005730">
    <property type="term" value="C:nucleolus"/>
    <property type="evidence" value="ECO:0007669"/>
    <property type="project" value="TreeGrafter"/>
</dbReference>
<feature type="compositionally biased region" description="Basic residues" evidence="1">
    <location>
        <begin position="57"/>
        <end position="67"/>
    </location>
</feature>
<feature type="compositionally biased region" description="Basic and acidic residues" evidence="1">
    <location>
        <begin position="174"/>
        <end position="188"/>
    </location>
</feature>
<organism evidence="3 4">
    <name type="scientific">Lachnellula willkommii</name>
    <dbReference type="NCBI Taxonomy" id="215461"/>
    <lineage>
        <taxon>Eukaryota</taxon>
        <taxon>Fungi</taxon>
        <taxon>Dikarya</taxon>
        <taxon>Ascomycota</taxon>
        <taxon>Pezizomycotina</taxon>
        <taxon>Leotiomycetes</taxon>
        <taxon>Helotiales</taxon>
        <taxon>Lachnaceae</taxon>
        <taxon>Lachnellula</taxon>
    </lineage>
</organism>
<dbReference type="GO" id="GO:0072686">
    <property type="term" value="C:mitotic spindle"/>
    <property type="evidence" value="ECO:0007669"/>
    <property type="project" value="TreeGrafter"/>
</dbReference>
<keyword evidence="4" id="KW-1185">Reference proteome</keyword>
<dbReference type="FunFam" id="3.90.1150.80:FF:000001">
    <property type="entry name" value="Chromosome segregation protein (Pcs1)"/>
    <property type="match status" value="1"/>
</dbReference>
<accession>A0A559MBP0</accession>
<dbReference type="Pfam" id="PF12539">
    <property type="entry name" value="Csm1"/>
    <property type="match status" value="1"/>
</dbReference>
<dbReference type="Gene3D" id="3.90.1150.80">
    <property type="match status" value="1"/>
</dbReference>
<evidence type="ECO:0000313" key="4">
    <source>
        <dbReference type="Proteomes" id="UP000315522"/>
    </source>
</evidence>
<feature type="region of interest" description="Disordered" evidence="1">
    <location>
        <begin position="363"/>
        <end position="387"/>
    </location>
</feature>